<evidence type="ECO:0000313" key="15">
    <source>
        <dbReference type="EMBL" id="MDR7272985.1"/>
    </source>
</evidence>
<dbReference type="InterPro" id="IPR012910">
    <property type="entry name" value="Plug_dom"/>
</dbReference>
<evidence type="ECO:0000259" key="14">
    <source>
        <dbReference type="Pfam" id="PF07715"/>
    </source>
</evidence>
<keyword evidence="8 15" id="KW-0675">Receptor</keyword>
<keyword evidence="16" id="KW-1185">Reference proteome</keyword>
<evidence type="ECO:0000256" key="9">
    <source>
        <dbReference type="ARBA" id="ARBA00023237"/>
    </source>
</evidence>
<dbReference type="PANTHER" id="PTHR30069:SF42">
    <property type="entry name" value="FERRIC AEROBACTIN RECEPTOR"/>
    <property type="match status" value="1"/>
</dbReference>
<evidence type="ECO:0000256" key="5">
    <source>
        <dbReference type="ARBA" id="ARBA00022692"/>
    </source>
</evidence>
<keyword evidence="7 10" id="KW-0472">Membrane</keyword>
<gene>
    <name evidence="15" type="ORF">J2X20_005670</name>
</gene>
<evidence type="ECO:0000256" key="1">
    <source>
        <dbReference type="ARBA" id="ARBA00004571"/>
    </source>
</evidence>
<keyword evidence="9 10" id="KW-0998">Cell outer membrane</keyword>
<evidence type="ECO:0000256" key="12">
    <source>
        <dbReference type="SAM" id="SignalP"/>
    </source>
</evidence>
<dbReference type="Pfam" id="PF00593">
    <property type="entry name" value="TonB_dep_Rec_b-barrel"/>
    <property type="match status" value="1"/>
</dbReference>
<dbReference type="RefSeq" id="WP_310272880.1">
    <property type="nucleotide sequence ID" value="NZ_JAVDXU010000007.1"/>
</dbReference>
<feature type="chain" id="PRO_5046667404" evidence="12">
    <location>
        <begin position="37"/>
        <end position="726"/>
    </location>
</feature>
<comment type="caution">
    <text evidence="15">The sequence shown here is derived from an EMBL/GenBank/DDBJ whole genome shotgun (WGS) entry which is preliminary data.</text>
</comment>
<dbReference type="EMBL" id="JAVDXU010000007">
    <property type="protein sequence ID" value="MDR7272985.1"/>
    <property type="molecule type" value="Genomic_DNA"/>
</dbReference>
<evidence type="ECO:0000256" key="11">
    <source>
        <dbReference type="RuleBase" id="RU003357"/>
    </source>
</evidence>
<dbReference type="InterPro" id="IPR036942">
    <property type="entry name" value="Beta-barrel_TonB_sf"/>
</dbReference>
<sequence>MTRQAPASQGHNSTRFRRRTIALAVFAALAAAGAEAQQAAADADKDADGKELQRVIVTGTRIPKAVDKIPGAVTLVTKEEIGHTLNMTDDMTAVLSRTVPGYAESSQAMSNTGENLRGRIALRLFDGVPQGSPLREGTRNASFTDMGLVGRIEVINGPSASEGIGAAGGIINYLSKTPTKPGSEVTLTARYTTAFKDDSAGWKLGANYAFKADDWDFIGAVSRIDRGMTYDGHGRRIGLNTSGSVADSTADNLYAKAGFNFGANREQRIQASFSKFKIEGKGNYHLVDGDRTAGSTNTSERPGLFGTLSEINDFQQSTLSYKHNDLWGGSLSLDAYYADQKMRYPAENGADRQDPLIAPLGTLVDQSEVRSRKYGLRNAYSHGDVFGIEGLEVRGGVDLTHDTAAQWLALTDRLWVPPMNYSSVAPWIQASYDIGPLTFSGGFRREDGELEVADYKTTYFRNRVDVKGGTLNYKANLPNLGVVWKIGSGWSAFVSTGKGFTLPNVGIPLRNINYPGQSVAGILDLQAVIVKNNEVGFNWRGAMASFGGSYYKSKSDFGQSLSIDPVTNDFLLARQPVNISGYELTGELRASRDLKFTALYSHTSGKTWFTSGGPLTKQMGVLDINPDKLGASVNWRFLPQVDVTLGATRLSSRDLNVGTSAEEHTKGYTLFDFSANWDWGRGGKSSIGIENLTNKFYVLSWSQVVGFRNYTSGRGRVVSVTHTVSF</sequence>
<organism evidence="15 16">
    <name type="scientific">Roseateles saccharophilus</name>
    <name type="common">Pseudomonas saccharophila</name>
    <dbReference type="NCBI Taxonomy" id="304"/>
    <lineage>
        <taxon>Bacteria</taxon>
        <taxon>Pseudomonadati</taxon>
        <taxon>Pseudomonadota</taxon>
        <taxon>Betaproteobacteria</taxon>
        <taxon>Burkholderiales</taxon>
        <taxon>Sphaerotilaceae</taxon>
        <taxon>Roseateles</taxon>
    </lineage>
</organism>
<proteinExistence type="inferred from homology"/>
<dbReference type="PROSITE" id="PS52016">
    <property type="entry name" value="TONB_DEPENDENT_REC_3"/>
    <property type="match status" value="1"/>
</dbReference>
<feature type="domain" description="TonB-dependent receptor-like beta-barrel" evidence="13">
    <location>
        <begin position="289"/>
        <end position="692"/>
    </location>
</feature>
<evidence type="ECO:0000256" key="10">
    <source>
        <dbReference type="PROSITE-ProRule" id="PRU01360"/>
    </source>
</evidence>
<evidence type="ECO:0000313" key="16">
    <source>
        <dbReference type="Proteomes" id="UP001180453"/>
    </source>
</evidence>
<feature type="domain" description="TonB-dependent receptor plug" evidence="14">
    <location>
        <begin position="67"/>
        <end position="170"/>
    </location>
</feature>
<dbReference type="InterPro" id="IPR000531">
    <property type="entry name" value="Beta-barrel_TonB"/>
</dbReference>
<dbReference type="Gene3D" id="2.170.130.10">
    <property type="entry name" value="TonB-dependent receptor, plug domain"/>
    <property type="match status" value="1"/>
</dbReference>
<reference evidence="15 16" key="1">
    <citation type="submission" date="2023-07" db="EMBL/GenBank/DDBJ databases">
        <title>Sorghum-associated microbial communities from plants grown in Nebraska, USA.</title>
        <authorList>
            <person name="Schachtman D."/>
        </authorList>
    </citation>
    <scope>NUCLEOTIDE SEQUENCE [LARGE SCALE GENOMIC DNA]</scope>
    <source>
        <strain evidence="15 16">BE314</strain>
    </source>
</reference>
<keyword evidence="4 10" id="KW-1134">Transmembrane beta strand</keyword>
<dbReference type="InterPro" id="IPR039426">
    <property type="entry name" value="TonB-dep_rcpt-like"/>
</dbReference>
<accession>A0ABU1YVU1</accession>
<keyword evidence="6 11" id="KW-0798">TonB box</keyword>
<evidence type="ECO:0000259" key="13">
    <source>
        <dbReference type="Pfam" id="PF00593"/>
    </source>
</evidence>
<keyword evidence="12" id="KW-0732">Signal</keyword>
<dbReference type="PANTHER" id="PTHR30069">
    <property type="entry name" value="TONB-DEPENDENT OUTER MEMBRANE RECEPTOR"/>
    <property type="match status" value="1"/>
</dbReference>
<evidence type="ECO:0000256" key="6">
    <source>
        <dbReference type="ARBA" id="ARBA00023077"/>
    </source>
</evidence>
<evidence type="ECO:0000256" key="8">
    <source>
        <dbReference type="ARBA" id="ARBA00023170"/>
    </source>
</evidence>
<dbReference type="SUPFAM" id="SSF56935">
    <property type="entry name" value="Porins"/>
    <property type="match status" value="1"/>
</dbReference>
<dbReference type="Gene3D" id="2.40.170.20">
    <property type="entry name" value="TonB-dependent receptor, beta-barrel domain"/>
    <property type="match status" value="1"/>
</dbReference>
<comment type="subcellular location">
    <subcellularLocation>
        <location evidence="1 10">Cell outer membrane</location>
        <topology evidence="1 10">Multi-pass membrane protein</topology>
    </subcellularLocation>
</comment>
<evidence type="ECO:0000256" key="4">
    <source>
        <dbReference type="ARBA" id="ARBA00022452"/>
    </source>
</evidence>
<evidence type="ECO:0000256" key="2">
    <source>
        <dbReference type="ARBA" id="ARBA00009810"/>
    </source>
</evidence>
<dbReference type="Pfam" id="PF07715">
    <property type="entry name" value="Plug"/>
    <property type="match status" value="1"/>
</dbReference>
<dbReference type="Proteomes" id="UP001180453">
    <property type="component" value="Unassembled WGS sequence"/>
</dbReference>
<name>A0ABU1YVU1_ROSSA</name>
<comment type="similarity">
    <text evidence="2 10 11">Belongs to the TonB-dependent receptor family.</text>
</comment>
<evidence type="ECO:0000256" key="3">
    <source>
        <dbReference type="ARBA" id="ARBA00022448"/>
    </source>
</evidence>
<feature type="signal peptide" evidence="12">
    <location>
        <begin position="1"/>
        <end position="36"/>
    </location>
</feature>
<protein>
    <submittedName>
        <fullName evidence="15">Iron complex outermembrane receptor protein</fullName>
    </submittedName>
</protein>
<keyword evidence="3 10" id="KW-0813">Transport</keyword>
<evidence type="ECO:0000256" key="7">
    <source>
        <dbReference type="ARBA" id="ARBA00023136"/>
    </source>
</evidence>
<dbReference type="InterPro" id="IPR037066">
    <property type="entry name" value="Plug_dom_sf"/>
</dbReference>
<keyword evidence="5 10" id="KW-0812">Transmembrane</keyword>